<gene>
    <name evidence="1" type="ORF">CUJ84_pRLN1000857</name>
</gene>
<keyword evidence="1" id="KW-0614">Plasmid</keyword>
<geneLocation type="plasmid" evidence="2">
    <name>prln1</name>
</geneLocation>
<accession>A0A2K9ZDJ1</accession>
<evidence type="ECO:0000313" key="1">
    <source>
        <dbReference type="EMBL" id="AUW46312.1"/>
    </source>
</evidence>
<name>A0A2K9ZDJ1_RHILE</name>
<organism evidence="1 2">
    <name type="scientific">Rhizobium leguminosarum</name>
    <dbReference type="NCBI Taxonomy" id="384"/>
    <lineage>
        <taxon>Bacteria</taxon>
        <taxon>Pseudomonadati</taxon>
        <taxon>Pseudomonadota</taxon>
        <taxon>Alphaproteobacteria</taxon>
        <taxon>Hyphomicrobiales</taxon>
        <taxon>Rhizobiaceae</taxon>
        <taxon>Rhizobium/Agrobacterium group</taxon>
        <taxon>Rhizobium</taxon>
    </lineage>
</organism>
<dbReference type="AlphaFoldDB" id="A0A2K9ZDJ1"/>
<evidence type="ECO:0000313" key="2">
    <source>
        <dbReference type="Proteomes" id="UP000238523"/>
    </source>
</evidence>
<protein>
    <submittedName>
        <fullName evidence="1">Uncharacterized protein</fullName>
    </submittedName>
</protein>
<proteinExistence type="predicted"/>
<dbReference type="Proteomes" id="UP000238523">
    <property type="component" value="Plasmid pRLN1"/>
</dbReference>
<sequence>MLTSINTAAAGGNASLMAIG</sequence>
<reference evidence="1 2" key="1">
    <citation type="submission" date="2017-11" db="EMBL/GenBank/DDBJ databases">
        <title>Complete genome of Rhizobium leguminosarum Norway, an ineffective micro-symbiont.</title>
        <authorList>
            <person name="Hoffrichter A."/>
            <person name="Liang J."/>
            <person name="Brachmann A."/>
            <person name="Marin M."/>
        </authorList>
    </citation>
    <scope>NUCLEOTIDE SEQUENCE [LARGE SCALE GENOMIC DNA]</scope>
    <source>
        <strain evidence="1 2">Norway</strain>
        <plasmid evidence="2">Plasmid prln1</plasmid>
    </source>
</reference>
<dbReference type="EMBL" id="CP025013">
    <property type="protein sequence ID" value="AUW46312.1"/>
    <property type="molecule type" value="Genomic_DNA"/>
</dbReference>